<evidence type="ECO:0000313" key="2">
    <source>
        <dbReference type="Proteomes" id="UP000252023"/>
    </source>
</evidence>
<evidence type="ECO:0000313" key="1">
    <source>
        <dbReference type="EMBL" id="AXC50032.1"/>
    </source>
</evidence>
<reference evidence="2" key="1">
    <citation type="submission" date="2018-07" db="EMBL/GenBank/DDBJ databases">
        <title>Genome sequencing of Paracoccus sp. SC2-6.</title>
        <authorList>
            <person name="Heo J."/>
            <person name="Kim S.-J."/>
            <person name="Kwon S.-W."/>
        </authorList>
    </citation>
    <scope>NUCLEOTIDE SEQUENCE [LARGE SCALE GENOMIC DNA]</scope>
    <source>
        <strain evidence="2">SC2-6</strain>
    </source>
</reference>
<protein>
    <recommendedName>
        <fullName evidence="3">Siphovirus Gp157 family protein</fullName>
    </recommendedName>
</protein>
<name>A0A344PKX7_9RHOB</name>
<dbReference type="EMBL" id="CP030918">
    <property type="protein sequence ID" value="AXC50032.1"/>
    <property type="molecule type" value="Genomic_DNA"/>
</dbReference>
<sequence length="163" mass="17963">MRMIDLDHIRRWSAQIAETDDPETEAGYLDTLDGETDALDIADRLIRSVLRDETMSEAASVEAKQLQARAKRYADRAARGRQVIGELLDAMQVRKIERPRATVSRTAGRTHADIVDPDAVPTQLCQIKRQPDATAIRKALEAGEDVPGAVLARGSDSISMRVA</sequence>
<dbReference type="Pfam" id="PF05565">
    <property type="entry name" value="Sipho_Gp157"/>
    <property type="match status" value="1"/>
</dbReference>
<dbReference type="AlphaFoldDB" id="A0A344PKX7"/>
<organism evidence="1 2">
    <name type="scientific">Paracoccus suum</name>
    <dbReference type="NCBI Taxonomy" id="2259340"/>
    <lineage>
        <taxon>Bacteria</taxon>
        <taxon>Pseudomonadati</taxon>
        <taxon>Pseudomonadota</taxon>
        <taxon>Alphaproteobacteria</taxon>
        <taxon>Rhodobacterales</taxon>
        <taxon>Paracoccaceae</taxon>
        <taxon>Paracoccus</taxon>
    </lineage>
</organism>
<keyword evidence="2" id="KW-1185">Reference proteome</keyword>
<dbReference type="RefSeq" id="WP_114076351.1">
    <property type="nucleotide sequence ID" value="NZ_CP030918.1"/>
</dbReference>
<dbReference type="KEGG" id="pars:DRW48_10320"/>
<dbReference type="InterPro" id="IPR008840">
    <property type="entry name" value="Sipho_Gp157"/>
</dbReference>
<evidence type="ECO:0008006" key="3">
    <source>
        <dbReference type="Google" id="ProtNLM"/>
    </source>
</evidence>
<dbReference type="Proteomes" id="UP000252023">
    <property type="component" value="Chromosome"/>
</dbReference>
<accession>A0A344PKX7</accession>
<gene>
    <name evidence="1" type="ORF">DRW48_10320</name>
</gene>
<proteinExistence type="predicted"/>
<dbReference type="OrthoDB" id="8447745at2"/>